<gene>
    <name evidence="1" type="ORF">EHS25_005504</name>
</gene>
<dbReference type="AlphaFoldDB" id="A0A427XYF8"/>
<accession>A0A427XYF8</accession>
<sequence>MVTSSALLSDVKPIPDDKWFGKPKRHDHLDAFGSTVYFRDHRHISKLSPRYLKGLLLGYQEGTHNYVGTIGDQLIPDCSRSLSVLPL</sequence>
<evidence type="ECO:0000313" key="2">
    <source>
        <dbReference type="Proteomes" id="UP000279259"/>
    </source>
</evidence>
<protein>
    <submittedName>
        <fullName evidence="1">Uncharacterized protein</fullName>
    </submittedName>
</protein>
<dbReference type="OrthoDB" id="1106346at2759"/>
<dbReference type="EMBL" id="RSCD01000023">
    <property type="protein sequence ID" value="RSH83889.1"/>
    <property type="molecule type" value="Genomic_DNA"/>
</dbReference>
<proteinExistence type="predicted"/>
<name>A0A427XYF8_9TREE</name>
<organism evidence="1 2">
    <name type="scientific">Saitozyma podzolica</name>
    <dbReference type="NCBI Taxonomy" id="1890683"/>
    <lineage>
        <taxon>Eukaryota</taxon>
        <taxon>Fungi</taxon>
        <taxon>Dikarya</taxon>
        <taxon>Basidiomycota</taxon>
        <taxon>Agaricomycotina</taxon>
        <taxon>Tremellomycetes</taxon>
        <taxon>Tremellales</taxon>
        <taxon>Trimorphomycetaceae</taxon>
        <taxon>Saitozyma</taxon>
    </lineage>
</organism>
<evidence type="ECO:0000313" key="1">
    <source>
        <dbReference type="EMBL" id="RSH83889.1"/>
    </source>
</evidence>
<keyword evidence="2" id="KW-1185">Reference proteome</keyword>
<reference evidence="1 2" key="1">
    <citation type="submission" date="2018-11" db="EMBL/GenBank/DDBJ databases">
        <title>Genome sequence of Saitozyma podzolica DSM 27192.</title>
        <authorList>
            <person name="Aliyu H."/>
            <person name="Gorte O."/>
            <person name="Ochsenreither K."/>
        </authorList>
    </citation>
    <scope>NUCLEOTIDE SEQUENCE [LARGE SCALE GENOMIC DNA]</scope>
    <source>
        <strain evidence="1 2">DSM 27192</strain>
    </source>
</reference>
<dbReference type="Proteomes" id="UP000279259">
    <property type="component" value="Unassembled WGS sequence"/>
</dbReference>
<comment type="caution">
    <text evidence="1">The sequence shown here is derived from an EMBL/GenBank/DDBJ whole genome shotgun (WGS) entry which is preliminary data.</text>
</comment>